<dbReference type="EMBL" id="PVTT01000001">
    <property type="protein sequence ID" value="PRY95263.1"/>
    <property type="molecule type" value="Genomic_DNA"/>
</dbReference>
<dbReference type="SUPFAM" id="SSF52540">
    <property type="entry name" value="P-loop containing nucleoside triphosphate hydrolases"/>
    <property type="match status" value="1"/>
</dbReference>
<dbReference type="InterPro" id="IPR027417">
    <property type="entry name" value="P-loop_NTPase"/>
</dbReference>
<evidence type="ECO:0008006" key="3">
    <source>
        <dbReference type="Google" id="ProtNLM"/>
    </source>
</evidence>
<organism evidence="1 2">
    <name type="scientific">Hasllibacter halocynthiae</name>
    <dbReference type="NCBI Taxonomy" id="595589"/>
    <lineage>
        <taxon>Bacteria</taxon>
        <taxon>Pseudomonadati</taxon>
        <taxon>Pseudomonadota</taxon>
        <taxon>Alphaproteobacteria</taxon>
        <taxon>Rhodobacterales</taxon>
        <taxon>Roseobacteraceae</taxon>
        <taxon>Hasllibacter</taxon>
    </lineage>
</organism>
<dbReference type="AlphaFoldDB" id="A0A2T0X8K6"/>
<dbReference type="OrthoDB" id="7687351at2"/>
<comment type="caution">
    <text evidence="1">The sequence shown here is derived from an EMBL/GenBank/DDBJ whole genome shotgun (WGS) entry which is preliminary data.</text>
</comment>
<dbReference type="RefSeq" id="WP_106159657.1">
    <property type="nucleotide sequence ID" value="NZ_PVTT01000001.1"/>
</dbReference>
<accession>A0A2T0X8K6</accession>
<dbReference type="Proteomes" id="UP000238801">
    <property type="component" value="Unassembled WGS sequence"/>
</dbReference>
<protein>
    <recommendedName>
        <fullName evidence="3">Gamma-glutamyl kinase</fullName>
    </recommendedName>
</protein>
<sequence length="201" mass="22844">MLVFFKQSLVLLAVPKTGTTAYAEALGDLATMRISDPPVLKHAPFYRYHRFVRPMLEDIAGRRMETVAVIREPISWLGSWWRYRQRPGVPDPRNSTRGIDFDAFALAYCERERAPFANVGSQNRFVRGPGGKIGVDRLFAYEDRARLDAFLSERLGRPVIAEQRNISAPTPSRARLSPDVDARLRKAVPEEFAIWRRAGEG</sequence>
<name>A0A2T0X8K6_9RHOB</name>
<reference evidence="1 2" key="1">
    <citation type="submission" date="2018-03" db="EMBL/GenBank/DDBJ databases">
        <title>Genomic Encyclopedia of Archaeal and Bacterial Type Strains, Phase II (KMG-II): from individual species to whole genera.</title>
        <authorList>
            <person name="Goeker M."/>
        </authorList>
    </citation>
    <scope>NUCLEOTIDE SEQUENCE [LARGE SCALE GENOMIC DNA]</scope>
    <source>
        <strain evidence="1 2">DSM 29318</strain>
    </source>
</reference>
<evidence type="ECO:0000313" key="2">
    <source>
        <dbReference type="Proteomes" id="UP000238801"/>
    </source>
</evidence>
<keyword evidence="2" id="KW-1185">Reference proteome</keyword>
<evidence type="ECO:0000313" key="1">
    <source>
        <dbReference type="EMBL" id="PRY95263.1"/>
    </source>
</evidence>
<proteinExistence type="predicted"/>
<gene>
    <name evidence="1" type="ORF">BCF33_0880</name>
</gene>